<keyword evidence="3" id="KW-1185">Reference proteome</keyword>
<dbReference type="OrthoDB" id="7349109at2"/>
<dbReference type="Gene3D" id="1.10.10.10">
    <property type="entry name" value="Winged helix-like DNA-binding domain superfamily/Winged helix DNA-binding domain"/>
    <property type="match status" value="1"/>
</dbReference>
<dbReference type="AlphaFoldDB" id="A0A1W1Z6E8"/>
<dbReference type="SMART" id="SM00347">
    <property type="entry name" value="HTH_MARR"/>
    <property type="match status" value="1"/>
</dbReference>
<dbReference type="EMBL" id="FWYD01000001">
    <property type="protein sequence ID" value="SMC43993.1"/>
    <property type="molecule type" value="Genomic_DNA"/>
</dbReference>
<organism evidence="2 3">
    <name type="scientific">Primorskyibacter flagellatus</name>
    <dbReference type="NCBI Taxonomy" id="1387277"/>
    <lineage>
        <taxon>Bacteria</taxon>
        <taxon>Pseudomonadati</taxon>
        <taxon>Pseudomonadota</taxon>
        <taxon>Alphaproteobacteria</taxon>
        <taxon>Rhodobacterales</taxon>
        <taxon>Roseobacteraceae</taxon>
        <taxon>Primorskyibacter</taxon>
    </lineage>
</organism>
<reference evidence="2 3" key="1">
    <citation type="submission" date="2017-04" db="EMBL/GenBank/DDBJ databases">
        <authorList>
            <person name="Afonso C.L."/>
            <person name="Miller P.J."/>
            <person name="Scott M.A."/>
            <person name="Spackman E."/>
            <person name="Goraichik I."/>
            <person name="Dimitrov K.M."/>
            <person name="Suarez D.L."/>
            <person name="Swayne D.E."/>
        </authorList>
    </citation>
    <scope>NUCLEOTIDE SEQUENCE [LARGE SCALE GENOMIC DNA]</scope>
    <source>
        <strain evidence="2 3">CGMCC 1.12644</strain>
    </source>
</reference>
<gene>
    <name evidence="2" type="ORF">SAMN06295998_101285</name>
</gene>
<dbReference type="GO" id="GO:0003677">
    <property type="term" value="F:DNA binding"/>
    <property type="evidence" value="ECO:0007669"/>
    <property type="project" value="UniProtKB-KW"/>
</dbReference>
<dbReference type="InterPro" id="IPR039422">
    <property type="entry name" value="MarR/SlyA-like"/>
</dbReference>
<evidence type="ECO:0000313" key="2">
    <source>
        <dbReference type="EMBL" id="SMC43993.1"/>
    </source>
</evidence>
<dbReference type="SUPFAM" id="SSF46785">
    <property type="entry name" value="Winged helix' DNA-binding domain"/>
    <property type="match status" value="1"/>
</dbReference>
<dbReference type="GO" id="GO:0006950">
    <property type="term" value="P:response to stress"/>
    <property type="evidence" value="ECO:0007669"/>
    <property type="project" value="TreeGrafter"/>
</dbReference>
<proteinExistence type="predicted"/>
<dbReference type="Proteomes" id="UP000192330">
    <property type="component" value="Unassembled WGS sequence"/>
</dbReference>
<dbReference type="RefSeq" id="WP_084350013.1">
    <property type="nucleotide sequence ID" value="NZ_FWYD01000001.1"/>
</dbReference>
<dbReference type="Pfam" id="PF12802">
    <property type="entry name" value="MarR_2"/>
    <property type="match status" value="1"/>
</dbReference>
<dbReference type="GO" id="GO:0003700">
    <property type="term" value="F:DNA-binding transcription factor activity"/>
    <property type="evidence" value="ECO:0007669"/>
    <property type="project" value="InterPro"/>
</dbReference>
<dbReference type="PROSITE" id="PS50995">
    <property type="entry name" value="HTH_MARR_2"/>
    <property type="match status" value="1"/>
</dbReference>
<name>A0A1W1Z6E8_9RHOB</name>
<dbReference type="InterPro" id="IPR036388">
    <property type="entry name" value="WH-like_DNA-bd_sf"/>
</dbReference>
<feature type="domain" description="HTH marR-type" evidence="1">
    <location>
        <begin position="6"/>
        <end position="139"/>
    </location>
</feature>
<evidence type="ECO:0000259" key="1">
    <source>
        <dbReference type="PROSITE" id="PS50995"/>
    </source>
</evidence>
<dbReference type="STRING" id="1387277.SAMN06295998_101285"/>
<dbReference type="PANTHER" id="PTHR33164:SF43">
    <property type="entry name" value="HTH-TYPE TRANSCRIPTIONAL REPRESSOR YETL"/>
    <property type="match status" value="1"/>
</dbReference>
<dbReference type="PRINTS" id="PR00598">
    <property type="entry name" value="HTHMARR"/>
</dbReference>
<accession>A0A1W1Z6E8</accession>
<dbReference type="PANTHER" id="PTHR33164">
    <property type="entry name" value="TRANSCRIPTIONAL REGULATOR, MARR FAMILY"/>
    <property type="match status" value="1"/>
</dbReference>
<keyword evidence="2" id="KW-0238">DNA-binding</keyword>
<sequence>MSKSTTTDFARIIVNAFSLQSAITSNKMLADKGLTTAGWLVLRRLANKEDLSVAALGRAFSLTRQRMFQIVNRLAEKGYVELKINEDEKRARKVLLTAAGRTVLQGVEKELTVLLGDTLSELPEKSMEKSARVLRKLTDTVAGNKTEKAES</sequence>
<dbReference type="InterPro" id="IPR036390">
    <property type="entry name" value="WH_DNA-bd_sf"/>
</dbReference>
<protein>
    <submittedName>
        <fullName evidence="2">DNA-binding transcriptional regulator, MarR family</fullName>
    </submittedName>
</protein>
<dbReference type="InterPro" id="IPR000835">
    <property type="entry name" value="HTH_MarR-typ"/>
</dbReference>
<evidence type="ECO:0000313" key="3">
    <source>
        <dbReference type="Proteomes" id="UP000192330"/>
    </source>
</evidence>